<organism evidence="1 2">
    <name type="scientific">Diphasiastrum complanatum</name>
    <name type="common">Issler's clubmoss</name>
    <name type="synonym">Lycopodium complanatum</name>
    <dbReference type="NCBI Taxonomy" id="34168"/>
    <lineage>
        <taxon>Eukaryota</taxon>
        <taxon>Viridiplantae</taxon>
        <taxon>Streptophyta</taxon>
        <taxon>Embryophyta</taxon>
        <taxon>Tracheophyta</taxon>
        <taxon>Lycopodiopsida</taxon>
        <taxon>Lycopodiales</taxon>
        <taxon>Lycopodiaceae</taxon>
        <taxon>Lycopodioideae</taxon>
        <taxon>Diphasiastrum</taxon>
    </lineage>
</organism>
<evidence type="ECO:0000313" key="1">
    <source>
        <dbReference type="EMBL" id="KAJ7532240.1"/>
    </source>
</evidence>
<protein>
    <submittedName>
        <fullName evidence="1">Uncharacterized protein</fullName>
    </submittedName>
</protein>
<proteinExistence type="predicted"/>
<sequence>MALRSLRSVIAALGRSKSSSSAAALAGVNSIGVSGVRLQQAFSYNVDNVEFNPSLSPIVSQATSSLDSSSSGTDTISQPTEPSVSSEDYFSHQNQLPATGFASRNTAAARGVFKAIILGQVGQEPVQRILKSGRSITIFTIGTGGMRTDRRPYEADISDEVLEQRSMQWHRVCVHQERLGAIAYRVLKKGMQVYVEGNIETRVFNDSVSGAIRRVREVVLRQNGRLMFMQQPAPRS</sequence>
<keyword evidence="2" id="KW-1185">Reference proteome</keyword>
<dbReference type="EMBL" id="CM055105">
    <property type="protein sequence ID" value="KAJ7532240.1"/>
    <property type="molecule type" value="Genomic_DNA"/>
</dbReference>
<gene>
    <name evidence="1" type="ORF">O6H91_14G079300</name>
</gene>
<evidence type="ECO:0000313" key="2">
    <source>
        <dbReference type="Proteomes" id="UP001162992"/>
    </source>
</evidence>
<dbReference type="Proteomes" id="UP001162992">
    <property type="component" value="Chromosome 14"/>
</dbReference>
<accession>A0ACC2BR53</accession>
<comment type="caution">
    <text evidence="1">The sequence shown here is derived from an EMBL/GenBank/DDBJ whole genome shotgun (WGS) entry which is preliminary data.</text>
</comment>
<name>A0ACC2BR53_DIPCM</name>
<reference evidence="2" key="1">
    <citation type="journal article" date="2024" name="Proc. Natl. Acad. Sci. U.S.A.">
        <title>Extraordinary preservation of gene collinearity over three hundred million years revealed in homosporous lycophytes.</title>
        <authorList>
            <person name="Li C."/>
            <person name="Wickell D."/>
            <person name="Kuo L.Y."/>
            <person name="Chen X."/>
            <person name="Nie B."/>
            <person name="Liao X."/>
            <person name="Peng D."/>
            <person name="Ji J."/>
            <person name="Jenkins J."/>
            <person name="Williams M."/>
            <person name="Shu S."/>
            <person name="Plott C."/>
            <person name="Barry K."/>
            <person name="Rajasekar S."/>
            <person name="Grimwood J."/>
            <person name="Han X."/>
            <person name="Sun S."/>
            <person name="Hou Z."/>
            <person name="He W."/>
            <person name="Dai G."/>
            <person name="Sun C."/>
            <person name="Schmutz J."/>
            <person name="Leebens-Mack J.H."/>
            <person name="Li F.W."/>
            <person name="Wang L."/>
        </authorList>
    </citation>
    <scope>NUCLEOTIDE SEQUENCE [LARGE SCALE GENOMIC DNA]</scope>
    <source>
        <strain evidence="2">cv. PW_Plant_1</strain>
    </source>
</reference>